<evidence type="ECO:0000256" key="2">
    <source>
        <dbReference type="SAM" id="MobiDB-lite"/>
    </source>
</evidence>
<dbReference type="Gene3D" id="1.10.340.70">
    <property type="match status" value="1"/>
</dbReference>
<dbReference type="Pfam" id="PF17921">
    <property type="entry name" value="Integrase_H2C2"/>
    <property type="match status" value="1"/>
</dbReference>
<feature type="compositionally biased region" description="Acidic residues" evidence="2">
    <location>
        <begin position="41"/>
        <end position="54"/>
    </location>
</feature>
<protein>
    <recommendedName>
        <fullName evidence="1">RNA-directed DNA polymerase</fullName>
        <ecNumber evidence="1">2.7.7.49</ecNumber>
    </recommendedName>
</protein>
<dbReference type="PANTHER" id="PTHR37984">
    <property type="entry name" value="PROTEIN CBG26694"/>
    <property type="match status" value="1"/>
</dbReference>
<dbReference type="GO" id="GO:0003964">
    <property type="term" value="F:RNA-directed DNA polymerase activity"/>
    <property type="evidence" value="ECO:0007669"/>
    <property type="project" value="UniProtKB-EC"/>
</dbReference>
<dbReference type="PANTHER" id="PTHR37984:SF5">
    <property type="entry name" value="PROTEIN NYNRIN-LIKE"/>
    <property type="match status" value="1"/>
</dbReference>
<feature type="region of interest" description="Disordered" evidence="2">
    <location>
        <begin position="35"/>
        <end position="106"/>
    </location>
</feature>
<sequence>MIPKQNPHNLFSFFSSEKQKEELCRRLAAALVLEAERGTENEDADDDECEDQQYGDEGATNEYDEEGDDDGDGDAERRRVPKTNFSPQKTTMKPNPRREEANRTKTKGMNFSFRDIEDLMRPFEGHAEYPIEKWIKDFEEYADFRDIEDLMRPVEEAQELIEDSFKIMDISINDSDWLLAMQMQDEKLKTIHEALKTRKTLGKEDFVLKHGRVYRKEGETLKWVVPRTLAWRVIRASHDDMGHFGIEKTLTHLKRQFWFPKMRKKVTNYIKGCVKCAYHKEMKGKPEGELYPIPRVPVPFHTVHMDHLGPF</sequence>
<dbReference type="EMBL" id="JARGDH010000004">
    <property type="protein sequence ID" value="KAL0269376.1"/>
    <property type="molecule type" value="Genomic_DNA"/>
</dbReference>
<feature type="compositionally biased region" description="Acidic residues" evidence="2">
    <location>
        <begin position="62"/>
        <end position="73"/>
    </location>
</feature>
<comment type="caution">
    <text evidence="4">The sequence shown here is derived from an EMBL/GenBank/DDBJ whole genome shotgun (WGS) entry which is preliminary data.</text>
</comment>
<evidence type="ECO:0000259" key="3">
    <source>
        <dbReference type="Pfam" id="PF17921"/>
    </source>
</evidence>
<name>A0AAW2HIC8_9NEOP</name>
<dbReference type="FunFam" id="1.10.340.70:FF:000001">
    <property type="entry name" value="Retrovirus-related Pol polyprotein from transposon gypsy-like Protein"/>
    <property type="match status" value="1"/>
</dbReference>
<dbReference type="InterPro" id="IPR041588">
    <property type="entry name" value="Integrase_H2C2"/>
</dbReference>
<evidence type="ECO:0000313" key="4">
    <source>
        <dbReference type="EMBL" id="KAL0269376.1"/>
    </source>
</evidence>
<feature type="domain" description="Integrase zinc-binding" evidence="3">
    <location>
        <begin position="225"/>
        <end position="280"/>
    </location>
</feature>
<feature type="compositionally biased region" description="Polar residues" evidence="2">
    <location>
        <begin position="83"/>
        <end position="93"/>
    </location>
</feature>
<accession>A0AAW2HIC8</accession>
<gene>
    <name evidence="4" type="ORF">PYX00_007131</name>
</gene>
<organism evidence="4">
    <name type="scientific">Menopon gallinae</name>
    <name type="common">poultry shaft louse</name>
    <dbReference type="NCBI Taxonomy" id="328185"/>
    <lineage>
        <taxon>Eukaryota</taxon>
        <taxon>Metazoa</taxon>
        <taxon>Ecdysozoa</taxon>
        <taxon>Arthropoda</taxon>
        <taxon>Hexapoda</taxon>
        <taxon>Insecta</taxon>
        <taxon>Pterygota</taxon>
        <taxon>Neoptera</taxon>
        <taxon>Paraneoptera</taxon>
        <taxon>Psocodea</taxon>
        <taxon>Troctomorpha</taxon>
        <taxon>Phthiraptera</taxon>
        <taxon>Amblycera</taxon>
        <taxon>Menoponidae</taxon>
        <taxon>Menopon</taxon>
    </lineage>
</organism>
<dbReference type="InterPro" id="IPR050951">
    <property type="entry name" value="Retrovirus_Pol_polyprotein"/>
</dbReference>
<dbReference type="EC" id="2.7.7.49" evidence="1"/>
<evidence type="ECO:0000256" key="1">
    <source>
        <dbReference type="ARBA" id="ARBA00012493"/>
    </source>
</evidence>
<dbReference type="AlphaFoldDB" id="A0AAW2HIC8"/>
<proteinExistence type="predicted"/>
<reference evidence="4" key="1">
    <citation type="journal article" date="2024" name="Gigascience">
        <title>Chromosome-level genome of the poultry shaft louse Menopon gallinae provides insight into the host-switching and adaptive evolution of parasitic lice.</title>
        <authorList>
            <person name="Xu Y."/>
            <person name="Ma L."/>
            <person name="Liu S."/>
            <person name="Liang Y."/>
            <person name="Liu Q."/>
            <person name="He Z."/>
            <person name="Tian L."/>
            <person name="Duan Y."/>
            <person name="Cai W."/>
            <person name="Li H."/>
            <person name="Song F."/>
        </authorList>
    </citation>
    <scope>NUCLEOTIDE SEQUENCE</scope>
    <source>
        <strain evidence="4">Cailab_2023a</strain>
    </source>
</reference>